<organism evidence="2 3">
    <name type="scientific">Pseudazoarcus pumilus</name>
    <dbReference type="NCBI Taxonomy" id="2067960"/>
    <lineage>
        <taxon>Bacteria</taxon>
        <taxon>Pseudomonadati</taxon>
        <taxon>Pseudomonadota</taxon>
        <taxon>Betaproteobacteria</taxon>
        <taxon>Rhodocyclales</taxon>
        <taxon>Zoogloeaceae</taxon>
        <taxon>Pseudazoarcus</taxon>
    </lineage>
</organism>
<evidence type="ECO:0000256" key="1">
    <source>
        <dbReference type="SAM" id="Phobius"/>
    </source>
</evidence>
<name>A0A2I6S2V5_9RHOO</name>
<keyword evidence="1" id="KW-1133">Transmembrane helix</keyword>
<dbReference type="AlphaFoldDB" id="A0A2I6S2V5"/>
<proteinExistence type="predicted"/>
<evidence type="ECO:0000313" key="3">
    <source>
        <dbReference type="Proteomes" id="UP000242205"/>
    </source>
</evidence>
<dbReference type="RefSeq" id="WP_102245670.1">
    <property type="nucleotide sequence ID" value="NZ_CP025682.1"/>
</dbReference>
<evidence type="ECO:0000313" key="2">
    <source>
        <dbReference type="EMBL" id="AUN93596.1"/>
    </source>
</evidence>
<keyword evidence="1" id="KW-0472">Membrane</keyword>
<sequence>MRHRCKRNERLYQIALRSDWAFSAKLAAGGLAIGVFLVPTILVGTDNPTLQPLAGTIRFLGLIFTVAFVGIAIRRYLAQRREAQAPAGDDKDPE</sequence>
<keyword evidence="1" id="KW-0812">Transmembrane</keyword>
<dbReference type="OrthoDB" id="5782056at2"/>
<accession>A0A2I6S2V5</accession>
<dbReference type="KEGG" id="atw:C0099_00785"/>
<feature type="transmembrane region" description="Helical" evidence="1">
    <location>
        <begin position="55"/>
        <end position="73"/>
    </location>
</feature>
<dbReference type="Proteomes" id="UP000242205">
    <property type="component" value="Chromosome"/>
</dbReference>
<reference evidence="2 3" key="1">
    <citation type="submission" date="2018-01" db="EMBL/GenBank/DDBJ databases">
        <authorList>
            <person name="Fu G.-Y."/>
        </authorList>
    </citation>
    <scope>NUCLEOTIDE SEQUENCE [LARGE SCALE GENOMIC DNA]</scope>
    <source>
        <strain evidence="2 3">SY39</strain>
    </source>
</reference>
<feature type="transmembrane region" description="Helical" evidence="1">
    <location>
        <begin position="20"/>
        <end position="43"/>
    </location>
</feature>
<gene>
    <name evidence="2" type="ORF">C0099_00785</name>
</gene>
<dbReference type="EMBL" id="CP025682">
    <property type="protein sequence ID" value="AUN93596.1"/>
    <property type="molecule type" value="Genomic_DNA"/>
</dbReference>
<keyword evidence="3" id="KW-1185">Reference proteome</keyword>
<protein>
    <submittedName>
        <fullName evidence="2">Uncharacterized protein</fullName>
    </submittedName>
</protein>